<dbReference type="InterPro" id="IPR014004">
    <property type="entry name" value="Transpt-assoc_nodulatn_dom_bac"/>
</dbReference>
<organism evidence="9 10">
    <name type="scientific">Citrobacter braakii</name>
    <dbReference type="NCBI Taxonomy" id="57706"/>
    <lineage>
        <taxon>Bacteria</taxon>
        <taxon>Pseudomonadati</taxon>
        <taxon>Pseudomonadota</taxon>
        <taxon>Gammaproteobacteria</taxon>
        <taxon>Enterobacterales</taxon>
        <taxon>Enterobacteriaceae</taxon>
        <taxon>Citrobacter</taxon>
        <taxon>Citrobacter freundii complex</taxon>
    </lineage>
</organism>
<proteinExistence type="predicted"/>
<dbReference type="GO" id="GO:0042597">
    <property type="term" value="C:periplasmic space"/>
    <property type="evidence" value="ECO:0007669"/>
    <property type="project" value="UniProtKB-SubCell"/>
</dbReference>
<feature type="domain" description="BON" evidence="7">
    <location>
        <begin position="138"/>
        <end position="205"/>
    </location>
</feature>
<accession>A0A1V8NY75</accession>
<evidence type="ECO:0000256" key="4">
    <source>
        <dbReference type="ARBA" id="ARBA00022764"/>
    </source>
</evidence>
<dbReference type="AlphaFoldDB" id="A0A1V8NY75"/>
<dbReference type="InterPro" id="IPR007055">
    <property type="entry name" value="BON_dom"/>
</dbReference>
<dbReference type="GeneID" id="66271502"/>
<feature type="signal peptide" evidence="6">
    <location>
        <begin position="1"/>
        <end position="28"/>
    </location>
</feature>
<dbReference type="EMBL" id="AP026382">
    <property type="protein sequence ID" value="BDN98921.1"/>
    <property type="molecule type" value="Genomic_DNA"/>
</dbReference>
<dbReference type="PROSITE" id="PS50914">
    <property type="entry name" value="BON"/>
    <property type="match status" value="2"/>
</dbReference>
<name>A0A1V8NY75_CITBR</name>
<dbReference type="EMBL" id="NAEW01000006">
    <property type="protein sequence ID" value="OQM41368.1"/>
    <property type="molecule type" value="Genomic_DNA"/>
</dbReference>
<keyword evidence="4" id="KW-0574">Periplasm</keyword>
<evidence type="ECO:0000313" key="8">
    <source>
        <dbReference type="EMBL" id="BDN98921.1"/>
    </source>
</evidence>
<dbReference type="Gene3D" id="3.30.1340.30">
    <property type="match status" value="2"/>
</dbReference>
<sequence>MTMTGLKISKTLLAVMLTSAVATGSAYAENSTTDKTQSGVESAGQKVDSSMNKVGNFMDDSTITAKVKAALVDHDSIKSTDISVKTDQKVVTLSGFVESQAQAEEAVKVAKGVEGVTSVSDKLHVRDSKDTSVKGYAGDTAITSEVKAKLLADDIVPSRKVKVETTDGVVQLSGTVESQAQSDRAESIAKAIDGVKSVKNDLKTH</sequence>
<keyword evidence="2 6" id="KW-0732">Signal</keyword>
<evidence type="ECO:0000256" key="3">
    <source>
        <dbReference type="ARBA" id="ARBA00022737"/>
    </source>
</evidence>
<dbReference type="FunFam" id="3.30.1340.30:FF:000001">
    <property type="entry name" value="Molecular chaperone OsmY"/>
    <property type="match status" value="2"/>
</dbReference>
<dbReference type="Proteomes" id="UP001058317">
    <property type="component" value="Chromosome"/>
</dbReference>
<evidence type="ECO:0000259" key="7">
    <source>
        <dbReference type="PROSITE" id="PS50914"/>
    </source>
</evidence>
<comment type="subcellular location">
    <subcellularLocation>
        <location evidence="1">Periplasm</location>
    </subcellularLocation>
</comment>
<protein>
    <recommendedName>
        <fullName evidence="5">Osmotically-inducible protein Y</fullName>
    </recommendedName>
</protein>
<feature type="chain" id="PRO_5041601301" description="Osmotically-inducible protein Y" evidence="6">
    <location>
        <begin position="29"/>
        <end position="205"/>
    </location>
</feature>
<evidence type="ECO:0000256" key="5">
    <source>
        <dbReference type="ARBA" id="ARBA00070588"/>
    </source>
</evidence>
<dbReference type="PANTHER" id="PTHR34606">
    <property type="entry name" value="BON DOMAIN-CONTAINING PROTEIN"/>
    <property type="match status" value="1"/>
</dbReference>
<evidence type="ECO:0000256" key="1">
    <source>
        <dbReference type="ARBA" id="ARBA00004418"/>
    </source>
</evidence>
<evidence type="ECO:0000256" key="2">
    <source>
        <dbReference type="ARBA" id="ARBA00022729"/>
    </source>
</evidence>
<evidence type="ECO:0000313" key="9">
    <source>
        <dbReference type="EMBL" id="OQM41368.1"/>
    </source>
</evidence>
<reference evidence="9 10" key="1">
    <citation type="submission" date="2017-03" db="EMBL/GenBank/DDBJ databases">
        <authorList>
            <person name="Afonso C.L."/>
            <person name="Miller P.J."/>
            <person name="Scott M.A."/>
            <person name="Spackman E."/>
            <person name="Goraichik I."/>
            <person name="Dimitrov K.M."/>
            <person name="Suarez D.L."/>
            <person name="Swayne D.E."/>
        </authorList>
    </citation>
    <scope>NUCLEOTIDE SEQUENCE [LARGE SCALE GENOMIC DNA]</scope>
    <source>
        <strain evidence="9 10">ATCC 51113</strain>
    </source>
</reference>
<reference evidence="8" key="2">
    <citation type="submission" date="2022-07" db="EMBL/GenBank/DDBJ databases">
        <title>Complete genome sequence of carbapenem-resistant Citrobacter spp. in Japan.</title>
        <authorList>
            <person name="Maehana S."/>
            <person name="Suzuki M."/>
            <person name="Kitasato H."/>
        </authorList>
    </citation>
    <scope>NUCLEOTIDE SEQUENCE</scope>
    <source>
        <strain evidence="8">KAM621</strain>
    </source>
</reference>
<gene>
    <name evidence="9" type="ORF">BZK42_15330</name>
    <name evidence="8" type="ORF">KAM621c_40260</name>
</gene>
<evidence type="ECO:0000313" key="10">
    <source>
        <dbReference type="Proteomes" id="UP000192573"/>
    </source>
</evidence>
<keyword evidence="3" id="KW-0677">Repeat</keyword>
<feature type="domain" description="BON" evidence="7">
    <location>
        <begin position="59"/>
        <end position="127"/>
    </location>
</feature>
<dbReference type="Pfam" id="PF04972">
    <property type="entry name" value="BON"/>
    <property type="match status" value="2"/>
</dbReference>
<dbReference type="Proteomes" id="UP000192573">
    <property type="component" value="Unassembled WGS sequence"/>
</dbReference>
<dbReference type="NCBIfam" id="NF007858">
    <property type="entry name" value="PRK10568.1"/>
    <property type="match status" value="1"/>
</dbReference>
<evidence type="ECO:0000256" key="6">
    <source>
        <dbReference type="SAM" id="SignalP"/>
    </source>
</evidence>
<dbReference type="SMART" id="SM00749">
    <property type="entry name" value="BON"/>
    <property type="match status" value="2"/>
</dbReference>
<dbReference type="PANTHER" id="PTHR34606:SF11">
    <property type="entry name" value="OSMOTICALLY-INDUCIBLE PROTEIN Y"/>
    <property type="match status" value="1"/>
</dbReference>
<dbReference type="InterPro" id="IPR051686">
    <property type="entry name" value="Lipoprotein_DolP"/>
</dbReference>
<dbReference type="RefSeq" id="WP_016151602.1">
    <property type="nucleotide sequence ID" value="NZ_AP026382.1"/>
</dbReference>